<dbReference type="OrthoDB" id="7281541at2"/>
<organism evidence="2 3">
    <name type="scientific">Lichenicoccus roseus</name>
    <dbReference type="NCBI Taxonomy" id="2683649"/>
    <lineage>
        <taxon>Bacteria</taxon>
        <taxon>Pseudomonadati</taxon>
        <taxon>Pseudomonadota</taxon>
        <taxon>Alphaproteobacteria</taxon>
        <taxon>Acetobacterales</taxon>
        <taxon>Acetobacteraceae</taxon>
        <taxon>Lichenicoccus</taxon>
    </lineage>
</organism>
<proteinExistence type="predicted"/>
<evidence type="ECO:0000256" key="1">
    <source>
        <dbReference type="ARBA" id="ARBA00044777"/>
    </source>
</evidence>
<dbReference type="InterPro" id="IPR003768">
    <property type="entry name" value="ScpA"/>
</dbReference>
<evidence type="ECO:0000313" key="3">
    <source>
        <dbReference type="Proteomes" id="UP000305654"/>
    </source>
</evidence>
<name>A0A5R9J6B3_9PROT</name>
<dbReference type="PANTHER" id="PTHR33969:SF2">
    <property type="entry name" value="SEGREGATION AND CONDENSATION PROTEIN A"/>
    <property type="match status" value="1"/>
</dbReference>
<dbReference type="PANTHER" id="PTHR33969">
    <property type="entry name" value="SEGREGATION AND CONDENSATION PROTEIN A"/>
    <property type="match status" value="1"/>
</dbReference>
<reference evidence="2 3" key="1">
    <citation type="submission" date="2019-05" db="EMBL/GenBank/DDBJ databases">
        <authorList>
            <person name="Pankratov T."/>
            <person name="Grouzdev D."/>
        </authorList>
    </citation>
    <scope>NUCLEOTIDE SEQUENCE [LARGE SCALE GENOMIC DNA]</scope>
    <source>
        <strain evidence="2 3">KEBCLARHB70R</strain>
    </source>
</reference>
<gene>
    <name evidence="2" type="ORF">FE263_18450</name>
</gene>
<keyword evidence="3" id="KW-1185">Reference proteome</keyword>
<evidence type="ECO:0000313" key="2">
    <source>
        <dbReference type="EMBL" id="TLU71151.1"/>
    </source>
</evidence>
<comment type="caution">
    <text evidence="2">The sequence shown here is derived from an EMBL/GenBank/DDBJ whole genome shotgun (WGS) entry which is preliminary data.</text>
</comment>
<sequence length="297" mass="32455">MTDSVVPLAVETGSINEIDWDQPPRALRRESEAPVLSVKGFEGPLDWLLELVRTHRLDLSQLSIVALVEAFATALEQALQQGRIQQAASSLSRWADWLVMAATLTQLRARLILPTSAPEAQAAIREADELRRQLLSRRHIQAAADWLERRQQLGLQVWARGRAEVGGAGAPGEGGDLAEMMRACLVALALPDQLAEAYRLPPRTLWPVPGSIARIRERLAVLPDASALTSFLPDLKLEEVGGFRARSALASTFAASLELARDGQLTLDQEAAWQAILVSRHDSGGCHERPRTPPTLS</sequence>
<dbReference type="EMBL" id="VCDI01000008">
    <property type="protein sequence ID" value="TLU71151.1"/>
    <property type="molecule type" value="Genomic_DNA"/>
</dbReference>
<dbReference type="AlphaFoldDB" id="A0A5R9J6B3"/>
<protein>
    <recommendedName>
        <fullName evidence="1">Segregation and condensation protein A</fullName>
    </recommendedName>
</protein>
<dbReference type="Proteomes" id="UP000305654">
    <property type="component" value="Unassembled WGS sequence"/>
</dbReference>
<dbReference type="Gene3D" id="6.10.250.2410">
    <property type="match status" value="1"/>
</dbReference>
<accession>A0A5R9J6B3</accession>
<dbReference type="RefSeq" id="WP_138327508.1">
    <property type="nucleotide sequence ID" value="NZ_VCDI01000008.1"/>
</dbReference>